<dbReference type="SUPFAM" id="SSF75304">
    <property type="entry name" value="Amidase signature (AS) enzymes"/>
    <property type="match status" value="1"/>
</dbReference>
<evidence type="ECO:0000256" key="5">
    <source>
        <dbReference type="ARBA" id="ARBA00023242"/>
    </source>
</evidence>
<dbReference type="InterPro" id="IPR021858">
    <property type="entry name" value="Fun_TF"/>
</dbReference>
<reference evidence="8 9" key="1">
    <citation type="journal article" date="2018" name="PLoS Pathog.">
        <title>Evolution of structural diversity of trichothecenes, a family of toxins produced by plant pathogenic and entomopathogenic fungi.</title>
        <authorList>
            <person name="Proctor R.H."/>
            <person name="McCormick S.P."/>
            <person name="Kim H.S."/>
            <person name="Cardoza R.E."/>
            <person name="Stanley A.M."/>
            <person name="Lindo L."/>
            <person name="Kelly A."/>
            <person name="Brown D.W."/>
            <person name="Lee T."/>
            <person name="Vaughan M.M."/>
            <person name="Alexander N.J."/>
            <person name="Busman M."/>
            <person name="Gutierrez S."/>
        </authorList>
    </citation>
    <scope>NUCLEOTIDE SEQUENCE [LARGE SCALE GENOMIC DNA]</scope>
    <source>
        <strain evidence="8 9">NRRL 13405</strain>
    </source>
</reference>
<dbReference type="CDD" id="cd02440">
    <property type="entry name" value="AdoMet_MTases"/>
    <property type="match status" value="1"/>
</dbReference>
<dbReference type="Pfam" id="PF11951">
    <property type="entry name" value="Fungal_trans_2"/>
    <property type="match status" value="1"/>
</dbReference>
<proteinExistence type="inferred from homology"/>
<dbReference type="STRING" id="2594813.A0A395MAJ0"/>
<dbReference type="Gene3D" id="3.90.1300.10">
    <property type="entry name" value="Amidase signature (AS) domain"/>
    <property type="match status" value="1"/>
</dbReference>
<keyword evidence="9" id="KW-1185">Reference proteome</keyword>
<comment type="catalytic activity">
    <reaction evidence="1">
        <text>a monocarboxylic acid amide + H2O = a monocarboxylate + NH4(+)</text>
        <dbReference type="Rhea" id="RHEA:12020"/>
        <dbReference type="ChEBI" id="CHEBI:15377"/>
        <dbReference type="ChEBI" id="CHEBI:28938"/>
        <dbReference type="ChEBI" id="CHEBI:35757"/>
        <dbReference type="ChEBI" id="CHEBI:83628"/>
        <dbReference type="EC" id="3.5.1.4"/>
    </reaction>
</comment>
<dbReference type="Gene3D" id="3.40.50.150">
    <property type="entry name" value="Vaccinia Virus protein VP39"/>
    <property type="match status" value="1"/>
</dbReference>
<dbReference type="InterPro" id="IPR020556">
    <property type="entry name" value="Amidase_CS"/>
</dbReference>
<accession>A0A395MAJ0</accession>
<dbReference type="InterPro" id="IPR023631">
    <property type="entry name" value="Amidase_dom"/>
</dbReference>
<dbReference type="EC" id="3.5.1.4" evidence="3"/>
<evidence type="ECO:0000259" key="7">
    <source>
        <dbReference type="Pfam" id="PF01425"/>
    </source>
</evidence>
<keyword evidence="4" id="KW-0378">Hydrolase</keyword>
<dbReference type="PANTHER" id="PTHR46072">
    <property type="entry name" value="AMIDASE-RELATED-RELATED"/>
    <property type="match status" value="1"/>
</dbReference>
<dbReference type="Proteomes" id="UP000265631">
    <property type="component" value="Unassembled WGS sequence"/>
</dbReference>
<feature type="compositionally biased region" description="Acidic residues" evidence="6">
    <location>
        <begin position="1081"/>
        <end position="1090"/>
    </location>
</feature>
<evidence type="ECO:0000256" key="3">
    <source>
        <dbReference type="ARBA" id="ARBA00012922"/>
    </source>
</evidence>
<dbReference type="InterPro" id="IPR036928">
    <property type="entry name" value="AS_sf"/>
</dbReference>
<protein>
    <recommendedName>
        <fullName evidence="3">amidase</fullName>
        <ecNumber evidence="3">3.5.1.4</ecNumber>
    </recommendedName>
</protein>
<dbReference type="InterPro" id="IPR029063">
    <property type="entry name" value="SAM-dependent_MTases_sf"/>
</dbReference>
<organism evidence="8 9">
    <name type="scientific">Fusarium flagelliforme</name>
    <dbReference type="NCBI Taxonomy" id="2675880"/>
    <lineage>
        <taxon>Eukaryota</taxon>
        <taxon>Fungi</taxon>
        <taxon>Dikarya</taxon>
        <taxon>Ascomycota</taxon>
        <taxon>Pezizomycotina</taxon>
        <taxon>Sordariomycetes</taxon>
        <taxon>Hypocreomycetidae</taxon>
        <taxon>Hypocreales</taxon>
        <taxon>Nectriaceae</taxon>
        <taxon>Fusarium</taxon>
        <taxon>Fusarium incarnatum-equiseti species complex</taxon>
    </lineage>
</organism>
<evidence type="ECO:0000256" key="6">
    <source>
        <dbReference type="SAM" id="MobiDB-lite"/>
    </source>
</evidence>
<feature type="domain" description="Amidase" evidence="7">
    <location>
        <begin position="103"/>
        <end position="551"/>
    </location>
</feature>
<keyword evidence="5" id="KW-0539">Nucleus</keyword>
<evidence type="ECO:0000313" key="8">
    <source>
        <dbReference type="EMBL" id="RFN44881.1"/>
    </source>
</evidence>
<dbReference type="PANTHER" id="PTHR46072:SF4">
    <property type="entry name" value="AMIDASE C550.07-RELATED"/>
    <property type="match status" value="1"/>
</dbReference>
<dbReference type="Pfam" id="PF13489">
    <property type="entry name" value="Methyltransf_23"/>
    <property type="match status" value="1"/>
</dbReference>
<feature type="region of interest" description="Disordered" evidence="6">
    <location>
        <begin position="1027"/>
        <end position="1102"/>
    </location>
</feature>
<evidence type="ECO:0000256" key="4">
    <source>
        <dbReference type="ARBA" id="ARBA00022801"/>
    </source>
</evidence>
<evidence type="ECO:0000256" key="2">
    <source>
        <dbReference type="ARBA" id="ARBA00009199"/>
    </source>
</evidence>
<name>A0A395MAJ0_9HYPO</name>
<comment type="caution">
    <text evidence="8">The sequence shown here is derived from an EMBL/GenBank/DDBJ whole genome shotgun (WGS) entry which is preliminary data.</text>
</comment>
<dbReference type="SUPFAM" id="SSF53335">
    <property type="entry name" value="S-adenosyl-L-methionine-dependent methyltransferases"/>
    <property type="match status" value="1"/>
</dbReference>
<sequence>MAALVEHLPQQDVTSKSDAKTTLQTSILPDWEIKAEKCRKILRESLNPDWLLPTNKLPSPEILNVSTFIEECDFFSARELKITSSSATSLVEQMASGSLTAVETVTAFLKRAHVGHQLCNFATEFMTSEALKDAAELDSHFKATGKVKGPLHGLPISTKEHIGHKGRIAHSAYIALIDNVVEEDALIVQYCKQAGAVFHVRTNEPQSVMHLDCSNPIYGTTVNPHNRNLTCGGSSGGEGVSLGLRCAALGIGTDLGGSVRVPAAFCGAYGLRTTALRNPYKGVCLPGSGQESIRCVISPLANSPQDLALFQKAVIDQEPWEVETSLVPLPWKQVSPLQSGKFTVGVMWNDGMVQPQPPVLRALRHAVEKLKAAGVTTVDFEAYNHQEGIDICSALYFPECAKTQKDLLEESGEPIAELSHYIFNFSRPEPLSVPENWAWNVRRDNFREAYHRVMKERGVDFILSPAYPGPAALLANAHYIPYTAIWNVLDHPAVTFQTGLKVDPAVDGADLNYKPRSAEDEIEYRKYSAEKYIDAPLALQLIGKHFKDEETVAAAESPYPDDRYQQPSCLKSSYAPRQGALPADNVESNATKRGRHATIVLVLVGTAFGRVHQICPIDEVGPDAHPMQDKLTIKGRNVTPTCILPITSKFSSIYNMAHPLFQSDTEHELIHYFLNFFFQSLTLPTGDETYYLQSLWELMNMMARNNIVKHAVLASCASNKHIMTEDNRYRLLGLQYYSRAVKEMNQELESFQSDNTVQHSCLLTAVSFFYIFGFWGIDASNDPRPHVDGAVKLLTMKSHDQAAKSSTRTYDRVNIESVLYQGFLLATRRPFKPDFRMDPDFISHAESLLNIGSSNSSGINSSLILGVPTSLYRLILKVMDSYNISTDKVNDYLEGLRVDMDYWEQLLMNDDIQDSSASGACFNDLMILAASLLLDLVAKNLDHRIITSEQQKPWKWQMDLAMVILQCPEEHDKWSHCFLGAWPLLILGYGARTNEDSQFPSSFCDFFSLHGLDASETQKHLHLFNMSTPPAAATSPKSVKSPAKSPAKSPSKSPSKSPPQQAQTGVEDAGVLEPEHWQQLTEEENADPEDDAHSLSGESLAQSTDSVTSSIFEYRKLHGRTYHREIGSAQYWAANDERQSIGGKLHLAPIDTSKITKALDIGTGTGIWALDFADEHPNIQVIGTDVSPIQPSWVPPNVQFEIEDCTQEWTFASDSADYIHIRWLVGAIPDWYSFFAEAYKTCKPGGWVESFEPSGIITSDDGTVEENSALDQWGKIFIEGAKKLGMSFTVYEEELQRKAMEAAGFVDIQQFEYKTPIGGWPKDPELKELGQFGKLAFLADPEGFVLFVANTIGWSASEVHVYLAHARREIQSGKHHPYYRQRVVWGRKPE</sequence>
<comment type="similarity">
    <text evidence="2">Belongs to the amidase family.</text>
</comment>
<evidence type="ECO:0000313" key="9">
    <source>
        <dbReference type="Proteomes" id="UP000265631"/>
    </source>
</evidence>
<dbReference type="Pfam" id="PF01425">
    <property type="entry name" value="Amidase"/>
    <property type="match status" value="1"/>
</dbReference>
<dbReference type="EMBL" id="PXXK01000388">
    <property type="protein sequence ID" value="RFN44881.1"/>
    <property type="molecule type" value="Genomic_DNA"/>
</dbReference>
<dbReference type="PROSITE" id="PS00571">
    <property type="entry name" value="AMIDASES"/>
    <property type="match status" value="1"/>
</dbReference>
<evidence type="ECO:0000256" key="1">
    <source>
        <dbReference type="ARBA" id="ARBA00001311"/>
    </source>
</evidence>
<gene>
    <name evidence="8" type="ORF">FIE12Z_10862</name>
</gene>
<feature type="compositionally biased region" description="Low complexity" evidence="6">
    <location>
        <begin position="1027"/>
        <end position="1064"/>
    </location>
</feature>
<dbReference type="GO" id="GO:0004040">
    <property type="term" value="F:amidase activity"/>
    <property type="evidence" value="ECO:0007669"/>
    <property type="project" value="UniProtKB-EC"/>
</dbReference>